<dbReference type="InterPro" id="IPR013694">
    <property type="entry name" value="VIT"/>
</dbReference>
<dbReference type="PANTHER" id="PTHR45737:SF6">
    <property type="entry name" value="VON WILLEBRAND FACTOR A DOMAIN-CONTAINING PROTEIN 5A"/>
    <property type="match status" value="1"/>
</dbReference>
<evidence type="ECO:0000259" key="2">
    <source>
        <dbReference type="PROSITE" id="PS51468"/>
    </source>
</evidence>
<dbReference type="InterPro" id="IPR002035">
    <property type="entry name" value="VWF_A"/>
</dbReference>
<feature type="non-terminal residue" evidence="3">
    <location>
        <position position="683"/>
    </location>
</feature>
<dbReference type="InterPro" id="IPR036465">
    <property type="entry name" value="vWFA_dom_sf"/>
</dbReference>
<dbReference type="OrthoDB" id="1729737at2759"/>
<dbReference type="SUPFAM" id="SSF53300">
    <property type="entry name" value="vWA-like"/>
    <property type="match status" value="1"/>
</dbReference>
<accession>A0A6A6R9R2</accession>
<feature type="domain" description="VIT" evidence="2">
    <location>
        <begin position="24"/>
        <end position="153"/>
    </location>
</feature>
<dbReference type="SMART" id="SM00609">
    <property type="entry name" value="VIT"/>
    <property type="match status" value="1"/>
</dbReference>
<dbReference type="AlphaFoldDB" id="A0A6A6R9R2"/>
<dbReference type="Proteomes" id="UP000799750">
    <property type="component" value="Unassembled WGS sequence"/>
</dbReference>
<evidence type="ECO:0000259" key="1">
    <source>
        <dbReference type="PROSITE" id="PS50234"/>
    </source>
</evidence>
<evidence type="ECO:0000313" key="3">
    <source>
        <dbReference type="EMBL" id="KAF2501545.1"/>
    </source>
</evidence>
<dbReference type="PROSITE" id="PS51468">
    <property type="entry name" value="VIT"/>
    <property type="match status" value="1"/>
</dbReference>
<evidence type="ECO:0000313" key="4">
    <source>
        <dbReference type="Proteomes" id="UP000799750"/>
    </source>
</evidence>
<dbReference type="PANTHER" id="PTHR45737">
    <property type="entry name" value="VON WILLEBRAND FACTOR A DOMAIN-CONTAINING PROTEIN 5A"/>
    <property type="match status" value="1"/>
</dbReference>
<organism evidence="3 4">
    <name type="scientific">Lophium mytilinum</name>
    <dbReference type="NCBI Taxonomy" id="390894"/>
    <lineage>
        <taxon>Eukaryota</taxon>
        <taxon>Fungi</taxon>
        <taxon>Dikarya</taxon>
        <taxon>Ascomycota</taxon>
        <taxon>Pezizomycotina</taxon>
        <taxon>Dothideomycetes</taxon>
        <taxon>Pleosporomycetidae</taxon>
        <taxon>Mytilinidiales</taxon>
        <taxon>Mytilinidiaceae</taxon>
        <taxon>Lophium</taxon>
    </lineage>
</organism>
<dbReference type="SMART" id="SM00327">
    <property type="entry name" value="VWA"/>
    <property type="match status" value="1"/>
</dbReference>
<protein>
    <recommendedName>
        <fullName evidence="5">VIT-domain-containing protein</fullName>
    </recommendedName>
</protein>
<dbReference type="EMBL" id="MU004182">
    <property type="protein sequence ID" value="KAF2501545.1"/>
    <property type="molecule type" value="Genomic_DNA"/>
</dbReference>
<sequence length="683" mass="74220">MARTKEPPRGGLLRYGGHICSCYFLQPTPSGGSTRVYLPQTHLDAHTTILSTAFSTVLTQTFEAARPIDEIKYAFPLFDGVSVVDFKCQVGDRTVYGLVKEKDEAKKAYNEAVKRGEKAALLEQLPDAADVFITTIGNIPGDSQVVVTITYIGELKHDAEVDGIRYTLPTSIAPRYGNYPGQLISASTLSGGGISITVDITMSEDAPLQKIQSPTHPIAVSLGTLSTSPSDALFSSNKASATLALGETELDADFVLQVVAKDVGAPQALLETHSSIPNHRALMLSLVPKFALKPSKPEIVFIADRSGSMSGSSMKTLISALQVFLKSLPVGVRFNILSFGSHHELLWPQSKLYSQDALDEAMKYVGKFSADFGGTETFAAIKEAFETRTKDLETEILLLTDGDIWSQETLFDYIKDNTRDGAVRLFPLGIGSGVSSSLIEGIARAGNGFAQMVGFGEQINGKVVRMLKGALTPHIKDYSLDIKYPDDAVDRVSDSLKLNLAFSDDDSNQDSSERYALRNKPISLYDADAAEKDEEENKVVSEDRFGHLPKISHPKLLQTPHIIPPLYPFNRTSVYVLMSPETSNAAPTSVILRGTAPQGPLELVIPVQVLEAPGATIHQLAARKATQELEEGRGWIYEAESQDGKLVRNEYAGHFDAIVQREAVRLGVQFQVGGKYCSFVAVE</sequence>
<keyword evidence="4" id="KW-1185">Reference proteome</keyword>
<reference evidence="3" key="1">
    <citation type="journal article" date="2020" name="Stud. Mycol.">
        <title>101 Dothideomycetes genomes: a test case for predicting lifestyles and emergence of pathogens.</title>
        <authorList>
            <person name="Haridas S."/>
            <person name="Albert R."/>
            <person name="Binder M."/>
            <person name="Bloem J."/>
            <person name="Labutti K."/>
            <person name="Salamov A."/>
            <person name="Andreopoulos B."/>
            <person name="Baker S."/>
            <person name="Barry K."/>
            <person name="Bills G."/>
            <person name="Bluhm B."/>
            <person name="Cannon C."/>
            <person name="Castanera R."/>
            <person name="Culley D."/>
            <person name="Daum C."/>
            <person name="Ezra D."/>
            <person name="Gonzalez J."/>
            <person name="Henrissat B."/>
            <person name="Kuo A."/>
            <person name="Liang C."/>
            <person name="Lipzen A."/>
            <person name="Lutzoni F."/>
            <person name="Magnuson J."/>
            <person name="Mondo S."/>
            <person name="Nolan M."/>
            <person name="Ohm R."/>
            <person name="Pangilinan J."/>
            <person name="Park H.-J."/>
            <person name="Ramirez L."/>
            <person name="Alfaro M."/>
            <person name="Sun H."/>
            <person name="Tritt A."/>
            <person name="Yoshinaga Y."/>
            <person name="Zwiers L.-H."/>
            <person name="Turgeon B."/>
            <person name="Goodwin S."/>
            <person name="Spatafora J."/>
            <person name="Crous P."/>
            <person name="Grigoriev I."/>
        </authorList>
    </citation>
    <scope>NUCLEOTIDE SEQUENCE</scope>
    <source>
        <strain evidence="3">CBS 269.34</strain>
    </source>
</reference>
<feature type="domain" description="VWFA" evidence="1">
    <location>
        <begin position="298"/>
        <end position="475"/>
    </location>
</feature>
<dbReference type="PROSITE" id="PS50234">
    <property type="entry name" value="VWFA"/>
    <property type="match status" value="1"/>
</dbReference>
<name>A0A6A6R9R2_9PEZI</name>
<evidence type="ECO:0008006" key="5">
    <source>
        <dbReference type="Google" id="ProtNLM"/>
    </source>
</evidence>
<dbReference type="Pfam" id="PF08487">
    <property type="entry name" value="VIT"/>
    <property type="match status" value="1"/>
</dbReference>
<proteinExistence type="predicted"/>
<gene>
    <name evidence="3" type="ORF">BU16DRAFT_450819</name>
</gene>
<dbReference type="Gene3D" id="3.40.50.410">
    <property type="entry name" value="von Willebrand factor, type A domain"/>
    <property type="match status" value="1"/>
</dbReference>
<dbReference type="Pfam" id="PF13768">
    <property type="entry name" value="VWA_3"/>
    <property type="match status" value="1"/>
</dbReference>